<protein>
    <submittedName>
        <fullName evidence="1">Uncharacterized protein</fullName>
    </submittedName>
</protein>
<evidence type="ECO:0000313" key="2">
    <source>
        <dbReference type="Proteomes" id="UP000095746"/>
    </source>
</evidence>
<dbReference type="Proteomes" id="UP000095746">
    <property type="component" value="Unassembled WGS sequence"/>
</dbReference>
<dbReference type="AlphaFoldDB" id="A0A173Y6U8"/>
<reference evidence="1 2" key="1">
    <citation type="submission" date="2015-09" db="EMBL/GenBank/DDBJ databases">
        <authorList>
            <consortium name="Pathogen Informatics"/>
        </authorList>
    </citation>
    <scope>NUCLEOTIDE SEQUENCE [LARGE SCALE GENOMIC DNA]</scope>
    <source>
        <strain evidence="1 2">2789STDY5608854</strain>
    </source>
</reference>
<evidence type="ECO:0000313" key="1">
    <source>
        <dbReference type="EMBL" id="CUN58876.1"/>
    </source>
</evidence>
<accession>A0A173Y6U8</accession>
<proteinExistence type="predicted"/>
<sequence>MTSEEKYPNFARLTALLNQQKCPRKTLDSMAVFLAGSRKGVRA</sequence>
<gene>
    <name evidence="1" type="ORF">ERS852411_00148</name>
</gene>
<name>A0A173Y6U8_FLAPL</name>
<organism evidence="1 2">
    <name type="scientific">Flavonifractor plautii</name>
    <name type="common">Fusobacterium plautii</name>
    <dbReference type="NCBI Taxonomy" id="292800"/>
    <lineage>
        <taxon>Bacteria</taxon>
        <taxon>Bacillati</taxon>
        <taxon>Bacillota</taxon>
        <taxon>Clostridia</taxon>
        <taxon>Eubacteriales</taxon>
        <taxon>Oscillospiraceae</taxon>
        <taxon>Flavonifractor</taxon>
    </lineage>
</organism>
<dbReference type="EMBL" id="CYZT01000004">
    <property type="protein sequence ID" value="CUN58876.1"/>
    <property type="molecule type" value="Genomic_DNA"/>
</dbReference>